<evidence type="ECO:0000313" key="1">
    <source>
        <dbReference type="EMBL" id="CAG8618827.1"/>
    </source>
</evidence>
<accession>A0ACA9MZ59</accession>
<dbReference type="EMBL" id="CAJVPW010010759">
    <property type="protein sequence ID" value="CAG8618827.1"/>
    <property type="molecule type" value="Genomic_DNA"/>
</dbReference>
<proteinExistence type="predicted"/>
<organism evidence="1 2">
    <name type="scientific">Cetraspora pellucida</name>
    <dbReference type="NCBI Taxonomy" id="1433469"/>
    <lineage>
        <taxon>Eukaryota</taxon>
        <taxon>Fungi</taxon>
        <taxon>Fungi incertae sedis</taxon>
        <taxon>Mucoromycota</taxon>
        <taxon>Glomeromycotina</taxon>
        <taxon>Glomeromycetes</taxon>
        <taxon>Diversisporales</taxon>
        <taxon>Gigasporaceae</taxon>
        <taxon>Cetraspora</taxon>
    </lineage>
</organism>
<dbReference type="Proteomes" id="UP000789366">
    <property type="component" value="Unassembled WGS sequence"/>
</dbReference>
<feature type="non-terminal residue" evidence="1">
    <location>
        <position position="1"/>
    </location>
</feature>
<protein>
    <submittedName>
        <fullName evidence="1">4611_t:CDS:1</fullName>
    </submittedName>
</protein>
<gene>
    <name evidence="1" type="ORF">SPELUC_LOCUS7787</name>
</gene>
<keyword evidence="2" id="KW-1185">Reference proteome</keyword>
<evidence type="ECO:0000313" key="2">
    <source>
        <dbReference type="Proteomes" id="UP000789366"/>
    </source>
</evidence>
<name>A0ACA9MZ59_9GLOM</name>
<reference evidence="1" key="1">
    <citation type="submission" date="2021-06" db="EMBL/GenBank/DDBJ databases">
        <authorList>
            <person name="Kallberg Y."/>
            <person name="Tangrot J."/>
            <person name="Rosling A."/>
        </authorList>
    </citation>
    <scope>NUCLEOTIDE SEQUENCE</scope>
    <source>
        <strain evidence="1">28 12/20/2015</strain>
    </source>
</reference>
<sequence>EGASIEGASIEETSKCSQRTQMTSTIQQLPEEELSLASNLISTMRYPKELLYKNHKLVKRTQSLEAKAQHLQSQKSRHITEIHSLVRFFKEITNEEFHEKVKTIFNPNKKFYSSNTTWLTTTILQVGEMSLRSTVEYISELQFNEQIHQIKNAQAFEIMVNESTIKKFDTLLLILG</sequence>
<comment type="caution">
    <text evidence="1">The sequence shown here is derived from an EMBL/GenBank/DDBJ whole genome shotgun (WGS) entry which is preliminary data.</text>
</comment>